<dbReference type="AlphaFoldDB" id="A0A8K0T3V6"/>
<gene>
    <name evidence="1" type="ORF">B0T11DRAFT_302529</name>
</gene>
<comment type="caution">
    <text evidence="1">The sequence shown here is derived from an EMBL/GenBank/DDBJ whole genome shotgun (WGS) entry which is preliminary data.</text>
</comment>
<dbReference type="Proteomes" id="UP000813385">
    <property type="component" value="Unassembled WGS sequence"/>
</dbReference>
<evidence type="ECO:0000313" key="1">
    <source>
        <dbReference type="EMBL" id="KAH7347302.1"/>
    </source>
</evidence>
<organism evidence="1 2">
    <name type="scientific">Plectosphaerella cucumerina</name>
    <dbReference type="NCBI Taxonomy" id="40658"/>
    <lineage>
        <taxon>Eukaryota</taxon>
        <taxon>Fungi</taxon>
        <taxon>Dikarya</taxon>
        <taxon>Ascomycota</taxon>
        <taxon>Pezizomycotina</taxon>
        <taxon>Sordariomycetes</taxon>
        <taxon>Hypocreomycetidae</taxon>
        <taxon>Glomerellales</taxon>
        <taxon>Plectosphaerellaceae</taxon>
        <taxon>Plectosphaerella</taxon>
    </lineage>
</organism>
<reference evidence="1" key="1">
    <citation type="journal article" date="2021" name="Nat. Commun.">
        <title>Genetic determinants of endophytism in the Arabidopsis root mycobiome.</title>
        <authorList>
            <person name="Mesny F."/>
            <person name="Miyauchi S."/>
            <person name="Thiergart T."/>
            <person name="Pickel B."/>
            <person name="Atanasova L."/>
            <person name="Karlsson M."/>
            <person name="Huettel B."/>
            <person name="Barry K.W."/>
            <person name="Haridas S."/>
            <person name="Chen C."/>
            <person name="Bauer D."/>
            <person name="Andreopoulos W."/>
            <person name="Pangilinan J."/>
            <person name="LaButti K."/>
            <person name="Riley R."/>
            <person name="Lipzen A."/>
            <person name="Clum A."/>
            <person name="Drula E."/>
            <person name="Henrissat B."/>
            <person name="Kohler A."/>
            <person name="Grigoriev I.V."/>
            <person name="Martin F.M."/>
            <person name="Hacquard S."/>
        </authorList>
    </citation>
    <scope>NUCLEOTIDE SEQUENCE</scope>
    <source>
        <strain evidence="1">MPI-CAGE-AT-0016</strain>
    </source>
</reference>
<evidence type="ECO:0000313" key="2">
    <source>
        <dbReference type="Proteomes" id="UP000813385"/>
    </source>
</evidence>
<dbReference type="EMBL" id="JAGPXD010000007">
    <property type="protein sequence ID" value="KAH7347302.1"/>
    <property type="molecule type" value="Genomic_DNA"/>
</dbReference>
<protein>
    <submittedName>
        <fullName evidence="1">Uncharacterized protein</fullName>
    </submittedName>
</protein>
<accession>A0A8K0T3V6</accession>
<name>A0A8K0T3V6_9PEZI</name>
<sequence>MAPSALSLSPVDFERLDDLVTTIKSASPKTPSPTLKVLDGETFKALLVRSKHAAINALILNDMDQLDPTIADASCEMRPPLVLDMRQNVHRVLKEDDTALVTSHRHAHAKDKPDTQVYNVFDAQGAPDTIPYLDLVKRIEDTLGDERMALLTLCHYFTANSVWAREEQFNFLYSYRSKARLDIAGEEALRTGNPKDTIKMEQVLRSQLAIDATALFMDKISALPRYMAPSPGMRQTLIENQLTSACSSIRSGIPFTFKCGHMTEEGEIPLMPIFNQILALLYMSFHDDRKLVFRVFRSEMTPIPGGKAKQRYTETFAGAYLVVFEPDHASGRFRPVHPSDEDMNESYVMTDCFSKYVAGSSGHGLDGSDLEEHRRAFESSNLAWLFLQYAAAHPAYASTAIDKKTDFSDEYEAVCTPQPPHISDSFRPSREQFDQFNLKTHFPDQSRPNLHNLWRLARLHGERRSLHNNCQIVTGPHRFDLYERLNRPVDWQPDHIYTSTLRKVDADMHALIAKHKAAPGAVFGPFIVRAGSNALSFVDEAEADKAIKESKTNKRKNFCKKVHPENLFFIA</sequence>
<proteinExistence type="predicted"/>
<keyword evidence="2" id="KW-1185">Reference proteome</keyword>
<dbReference type="OrthoDB" id="5386452at2759"/>